<dbReference type="PROSITE" id="PS50893">
    <property type="entry name" value="ABC_TRANSPORTER_2"/>
    <property type="match status" value="1"/>
</dbReference>
<evidence type="ECO:0000313" key="16">
    <source>
        <dbReference type="Proteomes" id="UP000465607"/>
    </source>
</evidence>
<dbReference type="EMBL" id="WKQV01000003">
    <property type="protein sequence ID" value="MSD26354.1"/>
    <property type="molecule type" value="Genomic_DNA"/>
</dbReference>
<keyword evidence="3" id="KW-0547">Nucleotide-binding</keyword>
<reference evidence="7" key="6">
    <citation type="submission" date="2021-10" db="EMBL/GenBank/DDBJ databases">
        <title>Collection of gut derived symbiotic bacterial strains cultured from healthy donors.</title>
        <authorList>
            <person name="Lin H."/>
            <person name="Littmann E."/>
            <person name="Kohout C."/>
            <person name="Pamer E.G."/>
        </authorList>
    </citation>
    <scope>NUCLEOTIDE SEQUENCE</scope>
    <source>
        <strain evidence="7">DFI.9.42</strain>
    </source>
</reference>
<dbReference type="InterPro" id="IPR003593">
    <property type="entry name" value="AAA+_ATPase"/>
</dbReference>
<evidence type="ECO:0000313" key="6">
    <source>
        <dbReference type="EMBL" id="CUN60593.1"/>
    </source>
</evidence>
<proteinExistence type="inferred from homology"/>
<evidence type="ECO:0000313" key="12">
    <source>
        <dbReference type="Proteomes" id="UP000095384"/>
    </source>
</evidence>
<dbReference type="InterPro" id="IPR017871">
    <property type="entry name" value="ABC_transporter-like_CS"/>
</dbReference>
<dbReference type="Proteomes" id="UP000324325">
    <property type="component" value="Unassembled WGS sequence"/>
</dbReference>
<evidence type="ECO:0000256" key="3">
    <source>
        <dbReference type="ARBA" id="ARBA00022741"/>
    </source>
</evidence>
<dbReference type="Pfam" id="PF00005">
    <property type="entry name" value="ABC_tran"/>
    <property type="match status" value="1"/>
</dbReference>
<evidence type="ECO:0000313" key="13">
    <source>
        <dbReference type="Proteomes" id="UP000260970"/>
    </source>
</evidence>
<keyword evidence="4 6" id="KW-0067">ATP-binding</keyword>
<evidence type="ECO:0000313" key="11">
    <source>
        <dbReference type="EMBL" id="TYL56959.1"/>
    </source>
</evidence>
<sequence>MKIEIEHVSKKIKDALVLDDVCMTLESGNIYGFKGVNGSGKTMLMRAVSGLMYPTSGTISIDGKVLGKNMAFPERIGMLIENPAFIDSYTGYDNLKMLASINKGEVDISRALETVGLNPHDKRKYRKYSLGMKQRLGIACAIMEEPKLLLLDEPFNALDKEGQEKLSEIIRDMRDKGSLILLSSHDKDELENLSDVIYLVDSGRFKLK</sequence>
<feature type="domain" description="ABC transporter" evidence="5">
    <location>
        <begin position="3"/>
        <end position="207"/>
    </location>
</feature>
<dbReference type="EMBL" id="VSTG01000014">
    <property type="protein sequence ID" value="TYL56959.1"/>
    <property type="molecule type" value="Genomic_DNA"/>
</dbReference>
<organism evidence="6 12">
    <name type="scientific">Agathobacter rectalis</name>
    <dbReference type="NCBI Taxonomy" id="39491"/>
    <lineage>
        <taxon>Bacteria</taxon>
        <taxon>Bacillati</taxon>
        <taxon>Bacillota</taxon>
        <taxon>Clostridia</taxon>
        <taxon>Lachnospirales</taxon>
        <taxon>Lachnospiraceae</taxon>
        <taxon>Agathobacter</taxon>
    </lineage>
</organism>
<comment type="similarity">
    <text evidence="1">Belongs to the ABC transporter superfamily.</text>
</comment>
<evidence type="ECO:0000313" key="9">
    <source>
        <dbReference type="EMBL" id="RGN21731.1"/>
    </source>
</evidence>
<dbReference type="EMBL" id="QSFZ01000002">
    <property type="protein sequence ID" value="RHA93961.1"/>
    <property type="molecule type" value="Genomic_DNA"/>
</dbReference>
<dbReference type="InterPro" id="IPR003439">
    <property type="entry name" value="ABC_transporter-like_ATP-bd"/>
</dbReference>
<dbReference type="Proteomes" id="UP000260970">
    <property type="component" value="Unassembled WGS sequence"/>
</dbReference>
<dbReference type="GO" id="GO:0016887">
    <property type="term" value="F:ATP hydrolysis activity"/>
    <property type="evidence" value="ECO:0007669"/>
    <property type="project" value="InterPro"/>
</dbReference>
<dbReference type="SMART" id="SM00382">
    <property type="entry name" value="AAA"/>
    <property type="match status" value="1"/>
</dbReference>
<reference evidence="11 15" key="5">
    <citation type="submission" date="2019-09" db="EMBL/GenBank/DDBJ databases">
        <title>Strain-level analysis of Eubacterium rectale using genomes from metagenomes.</title>
        <authorList>
            <person name="Karcher N."/>
            <person name="Segata N."/>
        </authorList>
    </citation>
    <scope>NUCLEOTIDE SEQUENCE [LARGE SCALE GENOMIC DNA]</scope>
    <source>
        <strain evidence="11 15">L2-21</strain>
    </source>
</reference>
<evidence type="ECO:0000313" key="7">
    <source>
        <dbReference type="EMBL" id="MCB6939687.1"/>
    </source>
</evidence>
<keyword evidence="6" id="KW-0378">Hydrolase</keyword>
<dbReference type="Proteomes" id="UP000286220">
    <property type="component" value="Unassembled WGS sequence"/>
</dbReference>
<dbReference type="EC" id="3.6.3.30" evidence="6"/>
<dbReference type="RefSeq" id="WP_012743617.1">
    <property type="nucleotide sequence ID" value="NZ_CP092643.1"/>
</dbReference>
<evidence type="ECO:0000313" key="10">
    <source>
        <dbReference type="EMBL" id="RHA93961.1"/>
    </source>
</evidence>
<name>A0A173YAA7_9FIRM</name>
<protein>
    <submittedName>
        <fullName evidence="7">ATP-binding cassette domain-containing protein</fullName>
    </submittedName>
    <submittedName>
        <fullName evidence="6">Fe(3+) ions import ATP-binding protein FbpC</fullName>
        <ecNumber evidence="6">3.6.3.30</ecNumber>
    </submittedName>
</protein>
<dbReference type="PROSITE" id="PS00211">
    <property type="entry name" value="ABC_TRANSPORTER_1"/>
    <property type="match status" value="1"/>
</dbReference>
<reference evidence="13 14" key="2">
    <citation type="submission" date="2018-08" db="EMBL/GenBank/DDBJ databases">
        <title>A genome reference for cultivated species of the human gut microbiota.</title>
        <authorList>
            <person name="Zou Y."/>
            <person name="Xue W."/>
            <person name="Luo G."/>
        </authorList>
    </citation>
    <scope>NUCLEOTIDE SEQUENCE [LARGE SCALE GENOMIC DNA]</scope>
    <source>
        <strain evidence="10 14">AM42-17AT</strain>
        <strain evidence="9 13">OM05-6AA</strain>
    </source>
</reference>
<dbReference type="OMA" id="HASFLYE"/>
<reference evidence="11 15" key="4">
    <citation type="submission" date="2019-08" db="EMBL/GenBank/DDBJ databases">
        <authorList>
            <person name="Duncan S."/>
            <person name="Walker A."/>
        </authorList>
    </citation>
    <scope>NUCLEOTIDE SEQUENCE [LARGE SCALE GENOMIC DNA]</scope>
    <source>
        <strain evidence="11 15">L2-21</strain>
    </source>
</reference>
<dbReference type="PANTHER" id="PTHR43335">
    <property type="entry name" value="ABC TRANSPORTER, ATP-BINDING PROTEIN"/>
    <property type="match status" value="1"/>
</dbReference>
<reference evidence="8 16" key="3">
    <citation type="journal article" date="2019" name="Nat. Med.">
        <title>A library of human gut bacterial isolates paired with longitudinal multiomics data enables mechanistic microbiome research.</title>
        <authorList>
            <person name="Poyet M."/>
            <person name="Groussin M."/>
            <person name="Gibbons S.M."/>
            <person name="Avila-Pacheco J."/>
            <person name="Jiang X."/>
            <person name="Kearney S.M."/>
            <person name="Perrotta A.R."/>
            <person name="Berdy B."/>
            <person name="Zhao S."/>
            <person name="Lieberman T.D."/>
            <person name="Swanson P.K."/>
            <person name="Smith M."/>
            <person name="Roesemann S."/>
            <person name="Alexander J.E."/>
            <person name="Rich S.A."/>
            <person name="Livny J."/>
            <person name="Vlamakis H."/>
            <person name="Clish C."/>
            <person name="Bullock K."/>
            <person name="Deik A."/>
            <person name="Scott J."/>
            <person name="Pierce K.A."/>
            <person name="Xavier R.J."/>
            <person name="Alm E.J."/>
        </authorList>
    </citation>
    <scope>NUCLEOTIDE SEQUENCE [LARGE SCALE GENOMIC DNA]</scope>
    <source>
        <strain evidence="8 16">BIOML-A5</strain>
    </source>
</reference>
<dbReference type="EMBL" id="CYYW01000003">
    <property type="protein sequence ID" value="CUN60593.1"/>
    <property type="molecule type" value="Genomic_DNA"/>
</dbReference>
<dbReference type="SUPFAM" id="SSF52540">
    <property type="entry name" value="P-loop containing nucleoside triphosphate hydrolases"/>
    <property type="match status" value="1"/>
</dbReference>
<evidence type="ECO:0000313" key="15">
    <source>
        <dbReference type="Proteomes" id="UP000324325"/>
    </source>
</evidence>
<dbReference type="EMBL" id="JAJCJK010000039">
    <property type="protein sequence ID" value="MCB6939687.1"/>
    <property type="molecule type" value="Genomic_DNA"/>
</dbReference>
<dbReference type="Gene3D" id="3.40.50.300">
    <property type="entry name" value="P-loop containing nucleotide triphosphate hydrolases"/>
    <property type="match status" value="1"/>
</dbReference>
<dbReference type="GeneID" id="86989567"/>
<dbReference type="Proteomes" id="UP001197684">
    <property type="component" value="Unassembled WGS sequence"/>
</dbReference>
<dbReference type="InterPro" id="IPR027417">
    <property type="entry name" value="P-loop_NTPase"/>
</dbReference>
<evidence type="ECO:0000256" key="2">
    <source>
        <dbReference type="ARBA" id="ARBA00022448"/>
    </source>
</evidence>
<gene>
    <name evidence="6" type="primary">fbpC_1</name>
    <name evidence="10" type="ORF">DW912_02775</name>
    <name evidence="9" type="ORF">DXB72_11725</name>
    <name evidence="6" type="ORF">ERS852417_00643</name>
    <name evidence="11" type="ORF">FYL37_10605</name>
    <name evidence="8" type="ORF">GKE44_04015</name>
    <name evidence="7" type="ORF">LIZ56_14950</name>
</gene>
<evidence type="ECO:0000256" key="4">
    <source>
        <dbReference type="ARBA" id="ARBA00022840"/>
    </source>
</evidence>
<evidence type="ECO:0000313" key="8">
    <source>
        <dbReference type="EMBL" id="MSD26354.1"/>
    </source>
</evidence>
<evidence type="ECO:0000259" key="5">
    <source>
        <dbReference type="PROSITE" id="PS50893"/>
    </source>
</evidence>
<dbReference type="EMBL" id="QSUG01000012">
    <property type="protein sequence ID" value="RGN21731.1"/>
    <property type="molecule type" value="Genomic_DNA"/>
</dbReference>
<dbReference type="Proteomes" id="UP000465607">
    <property type="component" value="Unassembled WGS sequence"/>
</dbReference>
<dbReference type="PANTHER" id="PTHR43335:SF4">
    <property type="entry name" value="ABC TRANSPORTER, ATP-BINDING PROTEIN"/>
    <property type="match status" value="1"/>
</dbReference>
<evidence type="ECO:0000313" key="14">
    <source>
        <dbReference type="Proteomes" id="UP000286220"/>
    </source>
</evidence>
<dbReference type="GO" id="GO:0005524">
    <property type="term" value="F:ATP binding"/>
    <property type="evidence" value="ECO:0007669"/>
    <property type="project" value="UniProtKB-KW"/>
</dbReference>
<dbReference type="Proteomes" id="UP000095384">
    <property type="component" value="Unassembled WGS sequence"/>
</dbReference>
<reference evidence="6 12" key="1">
    <citation type="submission" date="2015-09" db="EMBL/GenBank/DDBJ databases">
        <authorList>
            <consortium name="Pathogen Informatics"/>
        </authorList>
    </citation>
    <scope>NUCLEOTIDE SEQUENCE [LARGE SCALE GENOMIC DNA]</scope>
    <source>
        <strain evidence="6 12">2789STDY5608860</strain>
    </source>
</reference>
<keyword evidence="2" id="KW-0813">Transport</keyword>
<dbReference type="AlphaFoldDB" id="A0A173YAA7"/>
<accession>A0A173YAA7</accession>
<evidence type="ECO:0000256" key="1">
    <source>
        <dbReference type="ARBA" id="ARBA00005417"/>
    </source>
</evidence>